<organism evidence="1">
    <name type="scientific">Edafosvirus sp</name>
    <dbReference type="NCBI Taxonomy" id="2487765"/>
    <lineage>
        <taxon>Viruses</taxon>
        <taxon>Varidnaviria</taxon>
        <taxon>Bamfordvirae</taxon>
        <taxon>Nucleocytoviricota</taxon>
        <taxon>Megaviricetes</taxon>
        <taxon>Imitervirales</taxon>
        <taxon>Mimiviridae</taxon>
        <taxon>Klosneuvirinae</taxon>
    </lineage>
</organism>
<accession>A0A3G4ZWE2</accession>
<dbReference type="EMBL" id="MK072088">
    <property type="protein sequence ID" value="AYV78674.1"/>
    <property type="molecule type" value="Genomic_DNA"/>
</dbReference>
<name>A0A3G4ZWE2_9VIRU</name>
<evidence type="ECO:0000313" key="1">
    <source>
        <dbReference type="EMBL" id="AYV78674.1"/>
    </source>
</evidence>
<proteinExistence type="predicted"/>
<protein>
    <submittedName>
        <fullName evidence="1">Uncharacterized protein</fullName>
    </submittedName>
</protein>
<sequence length="225" mass="25974">MYQFTQISFYGSRYNYYVTYSEPSYYIPVRIPLYGELNGYACQCRYNLWQSRYNHLMRDASIISRLYKETEILKEPVQSKETLPEVKPETPKNNETVQIFEESIQNIINEYNQKPDEKEEKTNISETKENTPLEISDIELIDTTKNEEASDIVENYIPEAPPLDPELFANPTIILGTVQLESPPSDTQTVSTSDIKITTPSDTNVSINQTTDQTGLYNWISSFFG</sequence>
<reference evidence="1" key="1">
    <citation type="submission" date="2018-10" db="EMBL/GenBank/DDBJ databases">
        <title>Hidden diversity of soil giant viruses.</title>
        <authorList>
            <person name="Schulz F."/>
            <person name="Alteio L."/>
            <person name="Goudeau D."/>
            <person name="Ryan E.M."/>
            <person name="Malmstrom R.R."/>
            <person name="Blanchard J."/>
            <person name="Woyke T."/>
        </authorList>
    </citation>
    <scope>NUCLEOTIDE SEQUENCE</scope>
    <source>
        <strain evidence="1">EDV1</strain>
    </source>
</reference>
<gene>
    <name evidence="1" type="ORF">Edafosvirus23_13</name>
</gene>